<accession>A0AB34HK06</accession>
<gene>
    <name evidence="1" type="ORF">J1605_020629</name>
</gene>
<sequence length="93" mass="10429">MELSMKKFTVRRFFSVYLRKKSRSKSSSLSRLEVNALASERAGLAPFARMTAPVRHLAGMVIFLFLILPVTLGSENALQCRSWSRGIQSSGCF</sequence>
<dbReference type="Proteomes" id="UP001159641">
    <property type="component" value="Unassembled WGS sequence"/>
</dbReference>
<evidence type="ECO:0000313" key="1">
    <source>
        <dbReference type="EMBL" id="KAJ8791533.1"/>
    </source>
</evidence>
<proteinExistence type="predicted"/>
<organism evidence="1 2">
    <name type="scientific">Eschrichtius robustus</name>
    <name type="common">California gray whale</name>
    <name type="synonym">Eschrichtius gibbosus</name>
    <dbReference type="NCBI Taxonomy" id="9764"/>
    <lineage>
        <taxon>Eukaryota</taxon>
        <taxon>Metazoa</taxon>
        <taxon>Chordata</taxon>
        <taxon>Craniata</taxon>
        <taxon>Vertebrata</taxon>
        <taxon>Euteleostomi</taxon>
        <taxon>Mammalia</taxon>
        <taxon>Eutheria</taxon>
        <taxon>Laurasiatheria</taxon>
        <taxon>Artiodactyla</taxon>
        <taxon>Whippomorpha</taxon>
        <taxon>Cetacea</taxon>
        <taxon>Mysticeti</taxon>
        <taxon>Eschrichtiidae</taxon>
        <taxon>Eschrichtius</taxon>
    </lineage>
</organism>
<comment type="caution">
    <text evidence="1">The sequence shown here is derived from an EMBL/GenBank/DDBJ whole genome shotgun (WGS) entry which is preliminary data.</text>
</comment>
<reference evidence="1 2" key="1">
    <citation type="submission" date="2022-11" db="EMBL/GenBank/DDBJ databases">
        <title>Whole genome sequence of Eschrichtius robustus ER-17-0199.</title>
        <authorList>
            <person name="Bruniche-Olsen A."/>
            <person name="Black A.N."/>
            <person name="Fields C.J."/>
            <person name="Walden K."/>
            <person name="Dewoody J.A."/>
        </authorList>
    </citation>
    <scope>NUCLEOTIDE SEQUENCE [LARGE SCALE GENOMIC DNA]</scope>
    <source>
        <strain evidence="1">ER-17-0199</strain>
        <tissue evidence="1">Blubber</tissue>
    </source>
</reference>
<keyword evidence="2" id="KW-1185">Reference proteome</keyword>
<dbReference type="AlphaFoldDB" id="A0AB34HK06"/>
<dbReference type="EMBL" id="JAIQCJ010001207">
    <property type="protein sequence ID" value="KAJ8791533.1"/>
    <property type="molecule type" value="Genomic_DNA"/>
</dbReference>
<protein>
    <submittedName>
        <fullName evidence="1">Uncharacterized protein</fullName>
    </submittedName>
</protein>
<name>A0AB34HK06_ESCRO</name>
<evidence type="ECO:0000313" key="2">
    <source>
        <dbReference type="Proteomes" id="UP001159641"/>
    </source>
</evidence>